<dbReference type="EMBL" id="LQNT01000013">
    <property type="protein sequence ID" value="KZE36510.1"/>
    <property type="molecule type" value="Genomic_DNA"/>
</dbReference>
<dbReference type="OrthoDB" id="2390218at2"/>
<dbReference type="RefSeq" id="WP_063183817.1">
    <property type="nucleotide sequence ID" value="NZ_LQNT01000013.1"/>
</dbReference>
<proteinExistence type="predicted"/>
<organism evidence="2 3">
    <name type="scientific">Bhargavaea cecembensis</name>
    <dbReference type="NCBI Taxonomy" id="394098"/>
    <lineage>
        <taxon>Bacteria</taxon>
        <taxon>Bacillati</taxon>
        <taxon>Bacillota</taxon>
        <taxon>Bacilli</taxon>
        <taxon>Bacillales</taxon>
        <taxon>Caryophanaceae</taxon>
        <taxon>Bhargavaea</taxon>
    </lineage>
</organism>
<evidence type="ECO:0000313" key="2">
    <source>
        <dbReference type="EMBL" id="KZE36510.1"/>
    </source>
</evidence>
<dbReference type="AlphaFoldDB" id="A0A161SNK1"/>
<evidence type="ECO:0000313" key="3">
    <source>
        <dbReference type="Proteomes" id="UP000076490"/>
    </source>
</evidence>
<accession>A0A161SNK1</accession>
<dbReference type="Proteomes" id="UP000076490">
    <property type="component" value="Unassembled WGS sequence"/>
</dbReference>
<feature type="transmembrane region" description="Helical" evidence="1">
    <location>
        <begin position="18"/>
        <end position="37"/>
    </location>
</feature>
<keyword evidence="1" id="KW-0472">Membrane</keyword>
<protein>
    <submittedName>
        <fullName evidence="2">Uncharacterized protein</fullName>
    </submittedName>
</protein>
<gene>
    <name evidence="2" type="ORF">AV656_15355</name>
</gene>
<sequence>MEAVLLMPFLYFPEDKTLYIPAVASLLVCMFLCYLAFRWIRKKSAEQEKATHELEQRILAERNAKQPPSQ</sequence>
<comment type="caution">
    <text evidence="2">The sequence shown here is derived from an EMBL/GenBank/DDBJ whole genome shotgun (WGS) entry which is preliminary data.</text>
</comment>
<evidence type="ECO:0000256" key="1">
    <source>
        <dbReference type="SAM" id="Phobius"/>
    </source>
</evidence>
<reference evidence="2 3" key="1">
    <citation type="submission" date="2016-01" db="EMBL/GenBank/DDBJ databases">
        <title>Whole genome sequencing of Bhargavaea cecembensis T14.</title>
        <authorList>
            <person name="Hong K.W."/>
        </authorList>
    </citation>
    <scope>NUCLEOTIDE SEQUENCE [LARGE SCALE GENOMIC DNA]</scope>
    <source>
        <strain evidence="2 3">T14</strain>
    </source>
</reference>
<keyword evidence="1" id="KW-0812">Transmembrane</keyword>
<keyword evidence="1" id="KW-1133">Transmembrane helix</keyword>
<name>A0A161SNK1_9BACL</name>